<dbReference type="RefSeq" id="WP_013943393.1">
    <property type="nucleotide sequence ID" value="NC_015713.1"/>
</dbReference>
<evidence type="ECO:0000313" key="7">
    <source>
        <dbReference type="Proteomes" id="UP000000496"/>
    </source>
</evidence>
<dbReference type="Gene3D" id="3.90.76.10">
    <property type="entry name" value="Dipeptide-binding Protein, Domain 1"/>
    <property type="match status" value="1"/>
</dbReference>
<dbReference type="STRING" id="331113.SNE_A10490"/>
<dbReference type="InterPro" id="IPR000914">
    <property type="entry name" value="SBP_5_dom"/>
</dbReference>
<name>F8L824_SIMNZ</name>
<dbReference type="Proteomes" id="UP000000496">
    <property type="component" value="Chromosome gsn.131"/>
</dbReference>
<dbReference type="PROSITE" id="PS51257">
    <property type="entry name" value="PROKAR_LIPOPROTEIN"/>
    <property type="match status" value="1"/>
</dbReference>
<comment type="similarity">
    <text evidence="2">Belongs to the bacterial solute-binding protein 5 family.</text>
</comment>
<evidence type="ECO:0000256" key="4">
    <source>
        <dbReference type="ARBA" id="ARBA00022729"/>
    </source>
</evidence>
<dbReference type="GO" id="GO:0043190">
    <property type="term" value="C:ATP-binding cassette (ABC) transporter complex"/>
    <property type="evidence" value="ECO:0007669"/>
    <property type="project" value="InterPro"/>
</dbReference>
<reference evidence="6 7" key="2">
    <citation type="journal article" date="2011" name="Mol. Biol. Evol.">
        <title>Unity in variety--the pan-genome of the Chlamydiae.</title>
        <authorList>
            <person name="Collingro A."/>
            <person name="Tischler P."/>
            <person name="Weinmaier T."/>
            <person name="Penz T."/>
            <person name="Heinz E."/>
            <person name="Brunham R.C."/>
            <person name="Read T.D."/>
            <person name="Bavoil P.M."/>
            <person name="Sachse K."/>
            <person name="Kahane S."/>
            <person name="Friedman M.G."/>
            <person name="Rattei T."/>
            <person name="Myers G.S."/>
            <person name="Horn M."/>
        </authorList>
    </citation>
    <scope>NUCLEOTIDE SEQUENCE [LARGE SCALE GENOMIC DNA]</scope>
    <source>
        <strain evidence="7">ATCC VR-1471 / Z</strain>
    </source>
</reference>
<dbReference type="SUPFAM" id="SSF53850">
    <property type="entry name" value="Periplasmic binding protein-like II"/>
    <property type="match status" value="1"/>
</dbReference>
<gene>
    <name evidence="6" type="primary">oppA-D</name>
    <name evidence="6" type="ordered locus">SNE_A10490</name>
</gene>
<dbReference type="EMBL" id="FR872582">
    <property type="protein sequence ID" value="CCB88926.1"/>
    <property type="molecule type" value="Genomic_DNA"/>
</dbReference>
<dbReference type="Gene3D" id="3.10.105.10">
    <property type="entry name" value="Dipeptide-binding Protein, Domain 3"/>
    <property type="match status" value="1"/>
</dbReference>
<dbReference type="PANTHER" id="PTHR30290">
    <property type="entry name" value="PERIPLASMIC BINDING COMPONENT OF ABC TRANSPORTER"/>
    <property type="match status" value="1"/>
</dbReference>
<dbReference type="AlphaFoldDB" id="F8L824"/>
<feature type="domain" description="Solute-binding protein family 5" evidence="5">
    <location>
        <begin position="75"/>
        <end position="451"/>
    </location>
</feature>
<reference key="1">
    <citation type="journal article" date="2011" name="Mol. Biol. Evol.">
        <title>Unity in variety -- the pan-genome of the Chlamydiae.</title>
        <authorList>
            <person name="Collingro A."/>
            <person name="Tischler P."/>
            <person name="Weinmaier T."/>
            <person name="Penz T."/>
            <person name="Heinz E."/>
            <person name="Brunham R.C."/>
            <person name="Read T.D."/>
            <person name="Bavoil P.M."/>
            <person name="Sachse K."/>
            <person name="Kahane S."/>
            <person name="Friedman M.G."/>
            <person name="Rattei T."/>
            <person name="Myers G.S.A."/>
            <person name="Horn M."/>
        </authorList>
    </citation>
    <scope>NUCLEOTIDE SEQUENCE</scope>
    <source>
        <strain>Z</strain>
    </source>
</reference>
<dbReference type="Pfam" id="PF00496">
    <property type="entry name" value="SBP_bac_5"/>
    <property type="match status" value="1"/>
</dbReference>
<accession>F8L824</accession>
<comment type="subcellular location">
    <subcellularLocation>
        <location evidence="1">Cell envelope</location>
    </subcellularLocation>
</comment>
<evidence type="ECO:0000256" key="1">
    <source>
        <dbReference type="ARBA" id="ARBA00004196"/>
    </source>
</evidence>
<dbReference type="KEGG" id="sng:SNE_A10490"/>
<dbReference type="GO" id="GO:0015833">
    <property type="term" value="P:peptide transport"/>
    <property type="evidence" value="ECO:0007669"/>
    <property type="project" value="TreeGrafter"/>
</dbReference>
<keyword evidence="7" id="KW-1185">Reference proteome</keyword>
<evidence type="ECO:0000256" key="2">
    <source>
        <dbReference type="ARBA" id="ARBA00005695"/>
    </source>
</evidence>
<organism evidence="6 7">
    <name type="scientific">Simkania negevensis (strain ATCC VR-1471 / DSM 27360 / Z)</name>
    <dbReference type="NCBI Taxonomy" id="331113"/>
    <lineage>
        <taxon>Bacteria</taxon>
        <taxon>Pseudomonadati</taxon>
        <taxon>Chlamydiota</taxon>
        <taxon>Chlamydiia</taxon>
        <taxon>Parachlamydiales</taxon>
        <taxon>Simkaniaceae</taxon>
        <taxon>Simkania</taxon>
    </lineage>
</organism>
<dbReference type="GO" id="GO:1904680">
    <property type="term" value="F:peptide transmembrane transporter activity"/>
    <property type="evidence" value="ECO:0007669"/>
    <property type="project" value="TreeGrafter"/>
</dbReference>
<keyword evidence="3" id="KW-0813">Transport</keyword>
<dbReference type="FunFam" id="3.90.76.10:FF:000001">
    <property type="entry name" value="Oligopeptide ABC transporter substrate-binding protein"/>
    <property type="match status" value="1"/>
</dbReference>
<dbReference type="HOGENOM" id="CLU_017028_0_3_0"/>
<dbReference type="PIRSF" id="PIRSF002741">
    <property type="entry name" value="MppA"/>
    <property type="match status" value="1"/>
</dbReference>
<evidence type="ECO:0000256" key="3">
    <source>
        <dbReference type="ARBA" id="ARBA00022448"/>
    </source>
</evidence>
<dbReference type="InterPro" id="IPR039424">
    <property type="entry name" value="SBP_5"/>
</dbReference>
<dbReference type="GO" id="GO:0030288">
    <property type="term" value="C:outer membrane-bounded periplasmic space"/>
    <property type="evidence" value="ECO:0007669"/>
    <property type="project" value="UniProtKB-ARBA"/>
</dbReference>
<dbReference type="Gene3D" id="3.40.190.10">
    <property type="entry name" value="Periplasmic binding protein-like II"/>
    <property type="match status" value="1"/>
</dbReference>
<dbReference type="OrthoDB" id="17118at2"/>
<proteinExistence type="inferred from homology"/>
<keyword evidence="4" id="KW-0732">Signal</keyword>
<dbReference type="eggNOG" id="COG4166">
    <property type="taxonomic scope" value="Bacteria"/>
</dbReference>
<dbReference type="CDD" id="cd08504">
    <property type="entry name" value="PBP2_OppA"/>
    <property type="match status" value="1"/>
</dbReference>
<protein>
    <submittedName>
        <fullName evidence="6">Oligopeptide-binding protein oppA</fullName>
    </submittedName>
</protein>
<dbReference type="InterPro" id="IPR030678">
    <property type="entry name" value="Peptide/Ni-bd"/>
</dbReference>
<dbReference type="PANTHER" id="PTHR30290:SF79">
    <property type="entry name" value="DIPEPTIDE-BINDING PROTEIN DPPE"/>
    <property type="match status" value="1"/>
</dbReference>
<evidence type="ECO:0000313" key="6">
    <source>
        <dbReference type="EMBL" id="CCB88926.1"/>
    </source>
</evidence>
<evidence type="ECO:0000259" key="5">
    <source>
        <dbReference type="Pfam" id="PF00496"/>
    </source>
</evidence>
<sequence length="533" mass="61086">MKKSLGALLIAALFFVAGCGKRGSSSTTDKRFVNVAIASCVRSLDPRIGNEYPSAFVIRMLYEGLMRMGENGQLFPGMAESYEISEDQIHYTFHLRNANWSNGDKVTAYDFEYAWKKAVNPTFAKTGAFTFYAIKNVEACLQGKIDVGLVGVKALDEKTLVVELEHPAPYFLALTSCPTFMPINKRIDLEKSDWANKAGDYFTCNGPFIMDEWKKGDSLTLKRNQRYWNVGDVALPGIKILVVEDAMTQFYLFEKGKIDWFGDPLLGTIPVDILKDNSVRERIQSREAFGLFWFFVNTEVYPLSNKNLRKALAYAINRHEIAEHVLQMGERPAMGILAEGFNIQADPYFDDGNSVKAREYFNQALKELGIKKEEFPKITISISTRVASSRLNQAIQQQWHDALGIDVELDSKEWPVHFTKLSKGDFQVGEVQWVSWLYDPIYLLETFRIKSIATNMSSWEHPEYRHLLDLADNEVDVGQRKELLRRAETFLMEEMPVIPICFSRVCYMKNPKLHGVYISPLKELDFRWAYFEE</sequence>